<dbReference type="InterPro" id="IPR029016">
    <property type="entry name" value="GAF-like_dom_sf"/>
</dbReference>
<evidence type="ECO:0000259" key="4">
    <source>
        <dbReference type="PROSITE" id="PS51077"/>
    </source>
</evidence>
<name>A0ABT6TKJ8_9BACL</name>
<feature type="domain" description="IclR-ED" evidence="5">
    <location>
        <begin position="77"/>
        <end position="260"/>
    </location>
</feature>
<dbReference type="InterPro" id="IPR005471">
    <property type="entry name" value="Tscrpt_reg_IclR_N"/>
</dbReference>
<evidence type="ECO:0000259" key="5">
    <source>
        <dbReference type="PROSITE" id="PS51078"/>
    </source>
</evidence>
<dbReference type="SUPFAM" id="SSF46785">
    <property type="entry name" value="Winged helix' DNA-binding domain"/>
    <property type="match status" value="1"/>
</dbReference>
<evidence type="ECO:0000256" key="1">
    <source>
        <dbReference type="ARBA" id="ARBA00023015"/>
    </source>
</evidence>
<dbReference type="PROSITE" id="PS51077">
    <property type="entry name" value="HTH_ICLR"/>
    <property type="match status" value="1"/>
</dbReference>
<dbReference type="Pfam" id="PF01614">
    <property type="entry name" value="IclR_C"/>
    <property type="match status" value="1"/>
</dbReference>
<comment type="caution">
    <text evidence="6">The sequence shown here is derived from an EMBL/GenBank/DDBJ whole genome shotgun (WGS) entry which is preliminary data.</text>
</comment>
<dbReference type="Pfam" id="PF09339">
    <property type="entry name" value="HTH_IclR"/>
    <property type="match status" value="1"/>
</dbReference>
<dbReference type="RefSeq" id="WP_282910145.1">
    <property type="nucleotide sequence ID" value="NZ_JAGRPV010000001.1"/>
</dbReference>
<proteinExistence type="predicted"/>
<keyword evidence="1" id="KW-0805">Transcription regulation</keyword>
<dbReference type="Gene3D" id="3.30.450.40">
    <property type="match status" value="1"/>
</dbReference>
<gene>
    <name evidence="6" type="ORF">KB449_20525</name>
</gene>
<dbReference type="InterPro" id="IPR050707">
    <property type="entry name" value="HTH_MetabolicPath_Reg"/>
</dbReference>
<dbReference type="PROSITE" id="PS51078">
    <property type="entry name" value="ICLR_ED"/>
    <property type="match status" value="1"/>
</dbReference>
<sequence length="263" mass="29564">MSTDKATDKEKTVVKSADRVLDIIELLASDVEPMSLMDISRVLDMPASSTYKLLQNLLSRGYLETDRQEKLFRLGYKILEIGTKYTQNTSLISEFQHVAQRIVDEMNEAVYLSIRSENNIMYIAEKQSTQPVRFVSHLGMKLPLHATAMGKMLLSRLNEEELIRIYPDDQLGTLTETTLNNRNDLNAQLASIREEGLAYSNSEAVQGVQCVAAPVINSQNQMVAAMSISIPKARLSDELWAKAGSMIRQAAKELGLKIYYQQV</sequence>
<protein>
    <submittedName>
        <fullName evidence="6">IclR family transcriptional regulator</fullName>
    </submittedName>
</protein>
<keyword evidence="3" id="KW-0804">Transcription</keyword>
<dbReference type="Gene3D" id="1.10.10.10">
    <property type="entry name" value="Winged helix-like DNA-binding domain superfamily/Winged helix DNA-binding domain"/>
    <property type="match status" value="1"/>
</dbReference>
<dbReference type="EMBL" id="JAGRPV010000001">
    <property type="protein sequence ID" value="MDI4647374.1"/>
    <property type="molecule type" value="Genomic_DNA"/>
</dbReference>
<dbReference type="PANTHER" id="PTHR30136">
    <property type="entry name" value="HELIX-TURN-HELIX TRANSCRIPTIONAL REGULATOR, ICLR FAMILY"/>
    <property type="match status" value="1"/>
</dbReference>
<dbReference type="PANTHER" id="PTHR30136:SF35">
    <property type="entry name" value="HTH-TYPE TRANSCRIPTIONAL REGULATOR RV1719"/>
    <property type="match status" value="1"/>
</dbReference>
<keyword evidence="2" id="KW-0238">DNA-binding</keyword>
<evidence type="ECO:0000313" key="7">
    <source>
        <dbReference type="Proteomes" id="UP001161691"/>
    </source>
</evidence>
<evidence type="ECO:0000256" key="2">
    <source>
        <dbReference type="ARBA" id="ARBA00023125"/>
    </source>
</evidence>
<dbReference type="Proteomes" id="UP001161691">
    <property type="component" value="Unassembled WGS sequence"/>
</dbReference>
<feature type="domain" description="HTH iclR-type" evidence="4">
    <location>
        <begin position="14"/>
        <end position="76"/>
    </location>
</feature>
<dbReference type="InterPro" id="IPR036390">
    <property type="entry name" value="WH_DNA-bd_sf"/>
</dbReference>
<accession>A0ABT6TKJ8</accession>
<keyword evidence="7" id="KW-1185">Reference proteome</keyword>
<dbReference type="SMART" id="SM00346">
    <property type="entry name" value="HTH_ICLR"/>
    <property type="match status" value="1"/>
</dbReference>
<organism evidence="6 7">
    <name type="scientific">Cohnella hashimotonis</name>
    <dbReference type="NCBI Taxonomy" id="2826895"/>
    <lineage>
        <taxon>Bacteria</taxon>
        <taxon>Bacillati</taxon>
        <taxon>Bacillota</taxon>
        <taxon>Bacilli</taxon>
        <taxon>Bacillales</taxon>
        <taxon>Paenibacillaceae</taxon>
        <taxon>Cohnella</taxon>
    </lineage>
</organism>
<evidence type="ECO:0000256" key="3">
    <source>
        <dbReference type="ARBA" id="ARBA00023163"/>
    </source>
</evidence>
<reference evidence="6" key="1">
    <citation type="submission" date="2023-04" db="EMBL/GenBank/DDBJ databases">
        <title>Comparative genomic analysis of Cohnella hashimotonis sp. nov., isolated from the International Space Station.</title>
        <authorList>
            <person name="Venkateswaran K."/>
            <person name="Simpson A."/>
        </authorList>
    </citation>
    <scope>NUCLEOTIDE SEQUENCE</scope>
    <source>
        <strain evidence="6">F6_2S_P_1</strain>
    </source>
</reference>
<dbReference type="InterPro" id="IPR036388">
    <property type="entry name" value="WH-like_DNA-bd_sf"/>
</dbReference>
<dbReference type="InterPro" id="IPR014757">
    <property type="entry name" value="Tscrpt_reg_IclR_C"/>
</dbReference>
<dbReference type="SUPFAM" id="SSF55781">
    <property type="entry name" value="GAF domain-like"/>
    <property type="match status" value="1"/>
</dbReference>
<evidence type="ECO:0000313" key="6">
    <source>
        <dbReference type="EMBL" id="MDI4647374.1"/>
    </source>
</evidence>